<keyword evidence="2" id="KW-1185">Reference proteome</keyword>
<dbReference type="Proteomes" id="UP001163603">
    <property type="component" value="Chromosome 14"/>
</dbReference>
<evidence type="ECO:0000313" key="1">
    <source>
        <dbReference type="EMBL" id="KAJ0011221.1"/>
    </source>
</evidence>
<organism evidence="1 2">
    <name type="scientific">Pistacia integerrima</name>
    <dbReference type="NCBI Taxonomy" id="434235"/>
    <lineage>
        <taxon>Eukaryota</taxon>
        <taxon>Viridiplantae</taxon>
        <taxon>Streptophyta</taxon>
        <taxon>Embryophyta</taxon>
        <taxon>Tracheophyta</taxon>
        <taxon>Spermatophyta</taxon>
        <taxon>Magnoliopsida</taxon>
        <taxon>eudicotyledons</taxon>
        <taxon>Gunneridae</taxon>
        <taxon>Pentapetalae</taxon>
        <taxon>rosids</taxon>
        <taxon>malvids</taxon>
        <taxon>Sapindales</taxon>
        <taxon>Anacardiaceae</taxon>
        <taxon>Pistacia</taxon>
    </lineage>
</organism>
<name>A0ACC0X6D4_9ROSI</name>
<sequence length="30" mass="3663">MTSEVRKKKKKIIFKYIFFLQSNKSTQINN</sequence>
<comment type="caution">
    <text evidence="1">The sequence shown here is derived from an EMBL/GenBank/DDBJ whole genome shotgun (WGS) entry which is preliminary data.</text>
</comment>
<protein>
    <submittedName>
        <fullName evidence="1">Uncharacterized protein</fullName>
    </submittedName>
</protein>
<reference evidence="2" key="1">
    <citation type="journal article" date="2023" name="G3 (Bethesda)">
        <title>Genome assembly and association tests identify interacting loci associated with vigor, precocity, and sex in interspecific pistachio rootstocks.</title>
        <authorList>
            <person name="Palmer W."/>
            <person name="Jacygrad E."/>
            <person name="Sagayaradj S."/>
            <person name="Cavanaugh K."/>
            <person name="Han R."/>
            <person name="Bertier L."/>
            <person name="Beede B."/>
            <person name="Kafkas S."/>
            <person name="Golino D."/>
            <person name="Preece J."/>
            <person name="Michelmore R."/>
        </authorList>
    </citation>
    <scope>NUCLEOTIDE SEQUENCE [LARGE SCALE GENOMIC DNA]</scope>
</reference>
<gene>
    <name evidence="1" type="ORF">Pint_34120</name>
</gene>
<evidence type="ECO:0000313" key="2">
    <source>
        <dbReference type="Proteomes" id="UP001163603"/>
    </source>
</evidence>
<dbReference type="EMBL" id="CM047749">
    <property type="protein sequence ID" value="KAJ0011221.1"/>
    <property type="molecule type" value="Genomic_DNA"/>
</dbReference>
<proteinExistence type="predicted"/>
<accession>A0ACC0X6D4</accession>